<dbReference type="SUPFAM" id="SSF54980">
    <property type="entry name" value="EF-G C-terminal domain-like"/>
    <property type="match status" value="2"/>
</dbReference>
<dbReference type="Proteomes" id="UP000198417">
    <property type="component" value="Unassembled WGS sequence"/>
</dbReference>
<evidence type="ECO:0000313" key="11">
    <source>
        <dbReference type="Proteomes" id="UP000198417"/>
    </source>
</evidence>
<dbReference type="InterPro" id="IPR004540">
    <property type="entry name" value="Transl_elong_EFG/EF2"/>
</dbReference>
<dbReference type="SMART" id="SM00838">
    <property type="entry name" value="EFG_C"/>
    <property type="match status" value="1"/>
</dbReference>
<dbReference type="InterPro" id="IPR047872">
    <property type="entry name" value="EFG_IV"/>
</dbReference>
<dbReference type="InterPro" id="IPR009022">
    <property type="entry name" value="EFG_III"/>
</dbReference>
<dbReference type="InterPro" id="IPR005517">
    <property type="entry name" value="Transl_elong_EFG/EF2_IV"/>
</dbReference>
<dbReference type="PRINTS" id="PR00315">
    <property type="entry name" value="ELONGATNFCT"/>
</dbReference>
<dbReference type="InterPro" id="IPR000640">
    <property type="entry name" value="EFG_V-like"/>
</dbReference>
<dbReference type="Pfam" id="PF00679">
    <property type="entry name" value="EFG_C"/>
    <property type="match status" value="1"/>
</dbReference>
<dbReference type="FunFam" id="3.30.70.240:FF:000001">
    <property type="entry name" value="Elongation factor G"/>
    <property type="match status" value="1"/>
</dbReference>
<dbReference type="PANTHER" id="PTHR43261:SF1">
    <property type="entry name" value="RIBOSOME-RELEASING FACTOR 2, MITOCHONDRIAL"/>
    <property type="match status" value="1"/>
</dbReference>
<comment type="subcellular location">
    <subcellularLocation>
        <location evidence="8">Cytoplasm</location>
    </subcellularLocation>
</comment>
<dbReference type="GO" id="GO:0005737">
    <property type="term" value="C:cytoplasm"/>
    <property type="evidence" value="ECO:0007669"/>
    <property type="project" value="UniProtKB-SubCell"/>
</dbReference>
<protein>
    <recommendedName>
        <fullName evidence="2 8">Elongation factor G</fullName>
        <shortName evidence="8">EF-G</shortName>
    </recommendedName>
</protein>
<comment type="similarity">
    <text evidence="1 8">Belongs to the TRAFAC class translation factor GTPase superfamily. Classic translation factor GTPase family. EF-G/EF-2 subfamily.</text>
</comment>
<dbReference type="AlphaFoldDB" id="A0A238VJY8"/>
<dbReference type="HAMAP" id="MF_00054_B">
    <property type="entry name" value="EF_G_EF_2_B"/>
    <property type="match status" value="1"/>
</dbReference>
<evidence type="ECO:0000313" key="10">
    <source>
        <dbReference type="EMBL" id="SNR33809.1"/>
    </source>
</evidence>
<dbReference type="FunFam" id="3.30.230.10:FF:000003">
    <property type="entry name" value="Elongation factor G"/>
    <property type="match status" value="1"/>
</dbReference>
<evidence type="ECO:0000256" key="6">
    <source>
        <dbReference type="ARBA" id="ARBA00023134"/>
    </source>
</evidence>
<keyword evidence="3 8" id="KW-0547">Nucleotide-binding</keyword>
<dbReference type="InterPro" id="IPR020568">
    <property type="entry name" value="Ribosomal_Su5_D2-typ_SF"/>
</dbReference>
<dbReference type="Pfam" id="PF03764">
    <property type="entry name" value="EFG_IV"/>
    <property type="match status" value="1"/>
</dbReference>
<dbReference type="SUPFAM" id="SSF50447">
    <property type="entry name" value="Translation proteins"/>
    <property type="match status" value="1"/>
</dbReference>
<dbReference type="EMBL" id="FZNN01000002">
    <property type="protein sequence ID" value="SNR33809.1"/>
    <property type="molecule type" value="Genomic_DNA"/>
</dbReference>
<comment type="function">
    <text evidence="7 8">Catalyzes the GTP-dependent ribosomal translocation step during translation elongation. During this step, the ribosome changes from the pre-translocational (PRE) to the post-translocational (POST) state as the newly formed A-site-bound peptidyl-tRNA and P-site-bound deacylated tRNA move to the P and E sites, respectively. Catalyzes the coordinated movement of the two tRNA molecules, the mRNA and conformational changes in the ribosome.</text>
</comment>
<dbReference type="Pfam" id="PF00009">
    <property type="entry name" value="GTP_EFTU"/>
    <property type="match status" value="1"/>
</dbReference>
<dbReference type="NCBIfam" id="NF009381">
    <property type="entry name" value="PRK12740.1-5"/>
    <property type="match status" value="1"/>
</dbReference>
<evidence type="ECO:0000256" key="8">
    <source>
        <dbReference type="HAMAP-Rule" id="MF_00054"/>
    </source>
</evidence>
<dbReference type="InterPro" id="IPR014721">
    <property type="entry name" value="Ribsml_uS5_D2-typ_fold_subgr"/>
</dbReference>
<dbReference type="Gene3D" id="3.30.230.10">
    <property type="match status" value="1"/>
</dbReference>
<dbReference type="FunFam" id="2.40.30.10:FF:000006">
    <property type="entry name" value="Elongation factor G"/>
    <property type="match status" value="1"/>
</dbReference>
<dbReference type="InterPro" id="IPR005225">
    <property type="entry name" value="Small_GTP-bd"/>
</dbReference>
<dbReference type="CDD" id="cd01886">
    <property type="entry name" value="EF-G"/>
    <property type="match status" value="1"/>
</dbReference>
<gene>
    <name evidence="8" type="primary">fusA</name>
    <name evidence="10" type="ORF">SAMN06265370_102187</name>
</gene>
<dbReference type="GO" id="GO:0097216">
    <property type="term" value="F:guanosine tetraphosphate binding"/>
    <property type="evidence" value="ECO:0007669"/>
    <property type="project" value="UniProtKB-ARBA"/>
</dbReference>
<keyword evidence="8" id="KW-0963">Cytoplasm</keyword>
<dbReference type="PROSITE" id="PS51722">
    <property type="entry name" value="G_TR_2"/>
    <property type="match status" value="1"/>
</dbReference>
<keyword evidence="5 8" id="KW-0648">Protein biosynthesis</keyword>
<feature type="binding site" evidence="8">
    <location>
        <begin position="94"/>
        <end position="98"/>
    </location>
    <ligand>
        <name>GTP</name>
        <dbReference type="ChEBI" id="CHEBI:37565"/>
    </ligand>
</feature>
<dbReference type="GO" id="GO:0005525">
    <property type="term" value="F:GTP binding"/>
    <property type="evidence" value="ECO:0007669"/>
    <property type="project" value="UniProtKB-UniRule"/>
</dbReference>
<dbReference type="GO" id="GO:0003746">
    <property type="term" value="F:translation elongation factor activity"/>
    <property type="evidence" value="ECO:0007669"/>
    <property type="project" value="UniProtKB-UniRule"/>
</dbReference>
<evidence type="ECO:0000256" key="2">
    <source>
        <dbReference type="ARBA" id="ARBA00017872"/>
    </source>
</evidence>
<dbReference type="Gene3D" id="3.30.70.240">
    <property type="match status" value="1"/>
</dbReference>
<evidence type="ECO:0000256" key="4">
    <source>
        <dbReference type="ARBA" id="ARBA00022768"/>
    </source>
</evidence>
<dbReference type="InterPro" id="IPR041095">
    <property type="entry name" value="EFG_II"/>
</dbReference>
<dbReference type="SMART" id="SM00889">
    <property type="entry name" value="EFG_IV"/>
    <property type="match status" value="1"/>
</dbReference>
<dbReference type="InterPro" id="IPR035649">
    <property type="entry name" value="EFG_V"/>
</dbReference>
<dbReference type="SUPFAM" id="SSF52540">
    <property type="entry name" value="P-loop containing nucleoside triphosphate hydrolases"/>
    <property type="match status" value="1"/>
</dbReference>
<dbReference type="NCBIfam" id="TIGR00231">
    <property type="entry name" value="small_GTP"/>
    <property type="match status" value="1"/>
</dbReference>
<sequence length="707" mass="78319">MARDYPLQRYRNFGIMAHIDAGKTTTTERILFYTGKSHKIGEVHDGAATMDWMEQEQERGITITSAATTTFWQRQEDPTVEGTSDTKYRFNIIDTPGHVDFTIEVERSLAVLDGAICLLDGNAGVEPQTETVWRQADRYKVPRIVFVNKMDKIGADFFNCVKMIKDRTGAIPAPIALPIGAEDKLEGIIDLLKMEEWVWEGEDLGASWVRKPIRPELQDMADEWRANLIEVAVEVDDEAMEKYLDGVMPDEATLRKLIRKGTLELAFVPVAAGSAFKNKGVQPLLNAVIDFLPSPLDVPAYMGFSPDDETETRNIARHADDSEPFSGLAFKIMNDPFVGSLTFTRIYSGTLKKGDGILNTTKGKKERIGRMMMMHAIDREEIEEAFAGDIIALAGLKDTTTGDTLSDAQHRVVLETMTFPDPVIEIAVEPKTKADQEKMSAGLARLAAEDPSFRVETDLESGQIIMKGMGELHLDILVDRLKREFKVEANIGAPQVAYRETIDREVEHTYTHKKQSGGSGQFAEVKLIISPTEPGEGYSFESKIVGGAVPKEYIPGVEKGIKSVMDSGPLAGFPVIDFKVQLIDGKFHDVDSSVLAFEIAGRMGMREGMRKAGAKLLEPIMKVEVVTPEEYTGNVIGDLTSRRGQVTGQESRGNAVAIASMVPLANMFGYINNLRSMSSGRAQFTMQFDHYDPVPQNISDEIQKKFA</sequence>
<dbReference type="Gene3D" id="3.40.50.300">
    <property type="entry name" value="P-loop containing nucleotide triphosphate hydrolases"/>
    <property type="match status" value="1"/>
</dbReference>
<feature type="binding site" evidence="8">
    <location>
        <begin position="17"/>
        <end position="24"/>
    </location>
    <ligand>
        <name>GTP</name>
        <dbReference type="ChEBI" id="CHEBI:37565"/>
    </ligand>
</feature>
<dbReference type="InterPro" id="IPR035647">
    <property type="entry name" value="EFG_III/V"/>
</dbReference>
<dbReference type="InterPro" id="IPR053905">
    <property type="entry name" value="EF-G-like_DII"/>
</dbReference>
<dbReference type="FunFam" id="3.30.70.870:FF:000001">
    <property type="entry name" value="Elongation factor G"/>
    <property type="match status" value="1"/>
</dbReference>
<evidence type="ECO:0000256" key="5">
    <source>
        <dbReference type="ARBA" id="ARBA00022917"/>
    </source>
</evidence>
<dbReference type="FunFam" id="3.40.50.300:FF:000029">
    <property type="entry name" value="Elongation factor G"/>
    <property type="match status" value="1"/>
</dbReference>
<dbReference type="PANTHER" id="PTHR43261">
    <property type="entry name" value="TRANSLATION ELONGATION FACTOR G-RELATED"/>
    <property type="match status" value="1"/>
</dbReference>
<name>A0A238VJY8_9RHOB</name>
<organism evidence="10 11">
    <name type="scientific">Puniceibacterium sediminis</name>
    <dbReference type="NCBI Taxonomy" id="1608407"/>
    <lineage>
        <taxon>Bacteria</taxon>
        <taxon>Pseudomonadati</taxon>
        <taxon>Pseudomonadota</taxon>
        <taxon>Alphaproteobacteria</taxon>
        <taxon>Rhodobacterales</taxon>
        <taxon>Paracoccaceae</taxon>
        <taxon>Puniceibacterium</taxon>
    </lineage>
</organism>
<dbReference type="InterPro" id="IPR000795">
    <property type="entry name" value="T_Tr_GTP-bd_dom"/>
</dbReference>
<dbReference type="CDD" id="cd03713">
    <property type="entry name" value="EFG_mtEFG_C"/>
    <property type="match status" value="1"/>
</dbReference>
<dbReference type="Pfam" id="PF22042">
    <property type="entry name" value="EF-G_D2"/>
    <property type="match status" value="1"/>
</dbReference>
<feature type="domain" description="Tr-type G" evidence="9">
    <location>
        <begin position="8"/>
        <end position="296"/>
    </location>
</feature>
<dbReference type="InterPro" id="IPR009000">
    <property type="entry name" value="Transl_B-barrel_sf"/>
</dbReference>
<evidence type="ECO:0000256" key="3">
    <source>
        <dbReference type="ARBA" id="ARBA00022741"/>
    </source>
</evidence>
<dbReference type="OrthoDB" id="9802948at2"/>
<accession>A0A238VJY8</accession>
<evidence type="ECO:0000259" key="9">
    <source>
        <dbReference type="PROSITE" id="PS51722"/>
    </source>
</evidence>
<dbReference type="RefSeq" id="WP_089269149.1">
    <property type="nucleotide sequence ID" value="NZ_FZNN01000002.1"/>
</dbReference>
<dbReference type="GO" id="GO:0003924">
    <property type="term" value="F:GTPase activity"/>
    <property type="evidence" value="ECO:0007669"/>
    <property type="project" value="InterPro"/>
</dbReference>
<dbReference type="PROSITE" id="PS00301">
    <property type="entry name" value="G_TR_1"/>
    <property type="match status" value="1"/>
</dbReference>
<dbReference type="CDD" id="cd01434">
    <property type="entry name" value="EFG_mtEFG1_IV"/>
    <property type="match status" value="1"/>
</dbReference>
<dbReference type="InterPro" id="IPR031157">
    <property type="entry name" value="G_TR_CS"/>
</dbReference>
<reference evidence="10 11" key="1">
    <citation type="submission" date="2017-06" db="EMBL/GenBank/DDBJ databases">
        <authorList>
            <person name="Kim H.J."/>
            <person name="Triplett B.A."/>
        </authorList>
    </citation>
    <scope>NUCLEOTIDE SEQUENCE [LARGE SCALE GENOMIC DNA]</scope>
    <source>
        <strain evidence="10 11">DSM 29052</strain>
    </source>
</reference>
<dbReference type="InterPro" id="IPR027417">
    <property type="entry name" value="P-loop_NTPase"/>
</dbReference>
<dbReference type="CDD" id="cd04088">
    <property type="entry name" value="EFG_mtEFG_II"/>
    <property type="match status" value="1"/>
</dbReference>
<keyword evidence="11" id="KW-1185">Reference proteome</keyword>
<feature type="binding site" evidence="8">
    <location>
        <begin position="148"/>
        <end position="151"/>
    </location>
    <ligand>
        <name>GTP</name>
        <dbReference type="ChEBI" id="CHEBI:37565"/>
    </ligand>
</feature>
<dbReference type="GO" id="GO:0032790">
    <property type="term" value="P:ribosome disassembly"/>
    <property type="evidence" value="ECO:0007669"/>
    <property type="project" value="TreeGrafter"/>
</dbReference>
<dbReference type="NCBIfam" id="TIGR00484">
    <property type="entry name" value="EF-G"/>
    <property type="match status" value="1"/>
</dbReference>
<proteinExistence type="inferred from homology"/>
<keyword evidence="6 8" id="KW-0342">GTP-binding</keyword>
<dbReference type="Pfam" id="PF14492">
    <property type="entry name" value="EFG_III"/>
    <property type="match status" value="1"/>
</dbReference>
<keyword evidence="4 8" id="KW-0251">Elongation factor</keyword>
<evidence type="ECO:0000256" key="1">
    <source>
        <dbReference type="ARBA" id="ARBA00005870"/>
    </source>
</evidence>
<dbReference type="Gene3D" id="2.40.30.10">
    <property type="entry name" value="Translation factors"/>
    <property type="match status" value="1"/>
</dbReference>
<evidence type="ECO:0000256" key="7">
    <source>
        <dbReference type="ARBA" id="ARBA00024731"/>
    </source>
</evidence>
<dbReference type="SUPFAM" id="SSF54211">
    <property type="entry name" value="Ribosomal protein S5 domain 2-like"/>
    <property type="match status" value="1"/>
</dbReference>
<dbReference type="CDD" id="cd16262">
    <property type="entry name" value="EFG_III"/>
    <property type="match status" value="1"/>
</dbReference>
<dbReference type="Gene3D" id="3.30.70.870">
    <property type="entry name" value="Elongation Factor G (Translational Gtpase), domain 3"/>
    <property type="match status" value="1"/>
</dbReference>